<feature type="coiled-coil region" evidence="15">
    <location>
        <begin position="566"/>
        <end position="607"/>
    </location>
</feature>
<evidence type="ECO:0000256" key="3">
    <source>
        <dbReference type="ARBA" id="ARBA00006603"/>
    </source>
</evidence>
<proteinExistence type="inferred from homology"/>
<dbReference type="InterPro" id="IPR011011">
    <property type="entry name" value="Znf_FYVE_PHD"/>
</dbReference>
<feature type="compositionally biased region" description="Polar residues" evidence="16">
    <location>
        <begin position="181"/>
        <end position="191"/>
    </location>
</feature>
<feature type="region of interest" description="Disordered" evidence="16">
    <location>
        <begin position="163"/>
        <end position="240"/>
    </location>
</feature>
<reference evidence="19" key="1">
    <citation type="submission" date="2025-08" db="UniProtKB">
        <authorList>
            <consortium name="RefSeq"/>
        </authorList>
    </citation>
    <scope>IDENTIFICATION</scope>
    <source>
        <tissue evidence="19">Muscle</tissue>
    </source>
</reference>
<dbReference type="GeneID" id="106464576"/>
<dbReference type="InterPro" id="IPR000306">
    <property type="entry name" value="Znf_FYVE"/>
</dbReference>
<gene>
    <name evidence="19" type="primary">LOC106464576</name>
</gene>
<dbReference type="InterPro" id="IPR018514">
    <property type="entry name" value="Rabaptin_CC"/>
</dbReference>
<keyword evidence="10 14" id="KW-0863">Zinc-finger</keyword>
<protein>
    <submittedName>
        <fullName evidence="19">Rab GTPase-binding effector protein 1-like</fullName>
    </submittedName>
</protein>
<dbReference type="SMART" id="SM00064">
    <property type="entry name" value="FYVE"/>
    <property type="match status" value="1"/>
</dbReference>
<dbReference type="InterPro" id="IPR013083">
    <property type="entry name" value="Znf_RING/FYVE/PHD"/>
</dbReference>
<evidence type="ECO:0000256" key="13">
    <source>
        <dbReference type="ARBA" id="ARBA00023054"/>
    </source>
</evidence>
<evidence type="ECO:0000313" key="18">
    <source>
        <dbReference type="Proteomes" id="UP000694941"/>
    </source>
</evidence>
<evidence type="ECO:0000256" key="14">
    <source>
        <dbReference type="PROSITE-ProRule" id="PRU00091"/>
    </source>
</evidence>
<dbReference type="Pfam" id="PF01363">
    <property type="entry name" value="FYVE"/>
    <property type="match status" value="1"/>
</dbReference>
<evidence type="ECO:0000256" key="10">
    <source>
        <dbReference type="ARBA" id="ARBA00022771"/>
    </source>
</evidence>
<evidence type="ECO:0000256" key="12">
    <source>
        <dbReference type="ARBA" id="ARBA00022927"/>
    </source>
</evidence>
<keyword evidence="8" id="KW-0479">Metal-binding</keyword>
<feature type="domain" description="FYVE-type" evidence="17">
    <location>
        <begin position="637"/>
        <end position="695"/>
    </location>
</feature>
<evidence type="ECO:0000259" key="17">
    <source>
        <dbReference type="PROSITE" id="PS50178"/>
    </source>
</evidence>
<keyword evidence="13 15" id="KW-0175">Coiled coil</keyword>
<keyword evidence="6" id="KW-0597">Phosphoprotein</keyword>
<dbReference type="InterPro" id="IPR003914">
    <property type="entry name" value="Rabaptin"/>
</dbReference>
<sequence length="711" mass="82297">MKKLSKLTSLSQGLQAEKASRTDLEMYVAVLNTQKAVMQEDVEHVKLESKDILLQLEREKKEHAALKKTWQMANDQFLEAQRLQMLDMRRMQSVLTTEQLRQISELQKKDEERLEQERRIVKLQQLKEELDRKQSEREVLTSSPRLSTSRDFFRMLSPLPHQRLKSTDSASSEQISSSFSYQQRARSTPENLSLAGLDASQERHGSGGSRKRRLSNLRKSISSSALDEREEKECTDESPETLSLVTLEDLSSSPWSPKKISSLAHEHVKGLSASRSLLNGIKTDNDSVSLVGKRLVTEKEWQSLEEEVKRAREKIGQPCAMCSNYEVRLQQAQQSEVSQRQQVTGLQQVIAKYKEDLQREQKFRHELEQKFNKYAEDYKKEVSELFSKFEEAERLSLDLKASYTACYNDVYDQLKRLKSEKEKMKASLTRLQTENSSLMAKHIARAQQIQSEVINLPNTAEEMQFLYLKLREDLITAQVAKEQTEESLKSEILFLRDQLMGEQNAKETLEDTLTQEIDHLREQLGIFESIKTEFEIEKSKRTEVEQKLKHFQSHMNQAHGEGQKHINELKKTIEESGATNLMLEEEVQQLKSKVQSLQTELDNSEAVQKDFVKLSQSLQMELEKIRQSDNEVRWQHEDDINACNSCKKLLHSKKEKHHCNHCGKIFCAECNSKIVYSGPKQRPFKVCSVCHTLLDHETAPYFSSRLPQTPS</sequence>
<organism evidence="18 19">
    <name type="scientific">Limulus polyphemus</name>
    <name type="common">Atlantic horseshoe crab</name>
    <dbReference type="NCBI Taxonomy" id="6850"/>
    <lineage>
        <taxon>Eukaryota</taxon>
        <taxon>Metazoa</taxon>
        <taxon>Ecdysozoa</taxon>
        <taxon>Arthropoda</taxon>
        <taxon>Chelicerata</taxon>
        <taxon>Merostomata</taxon>
        <taxon>Xiphosura</taxon>
        <taxon>Limulidae</taxon>
        <taxon>Limulus</taxon>
    </lineage>
</organism>
<evidence type="ECO:0000256" key="4">
    <source>
        <dbReference type="ARBA" id="ARBA00022448"/>
    </source>
</evidence>
<dbReference type="CDD" id="cd15739">
    <property type="entry name" value="FYVE_RABE_unchar"/>
    <property type="match status" value="1"/>
</dbReference>
<evidence type="ECO:0000256" key="16">
    <source>
        <dbReference type="SAM" id="MobiDB-lite"/>
    </source>
</evidence>
<dbReference type="PANTHER" id="PTHR31179">
    <property type="entry name" value="RAB GTPASE-BINDING EFFECTOR PROTEIN"/>
    <property type="match status" value="1"/>
</dbReference>
<dbReference type="Pfam" id="PF09311">
    <property type="entry name" value="Rab5-bind"/>
    <property type="match status" value="1"/>
</dbReference>
<evidence type="ECO:0000256" key="5">
    <source>
        <dbReference type="ARBA" id="ARBA00022490"/>
    </source>
</evidence>
<dbReference type="RefSeq" id="XP_013780182.1">
    <property type="nucleotide sequence ID" value="XM_013924728.2"/>
</dbReference>
<evidence type="ECO:0000256" key="15">
    <source>
        <dbReference type="SAM" id="Coils"/>
    </source>
</evidence>
<comment type="similarity">
    <text evidence="3">Belongs to the rabaptin family.</text>
</comment>
<evidence type="ECO:0000256" key="7">
    <source>
        <dbReference type="ARBA" id="ARBA00022583"/>
    </source>
</evidence>
<dbReference type="PRINTS" id="PR01432">
    <property type="entry name" value="RABAPTIN"/>
</dbReference>
<accession>A0ABM1BE70</accession>
<keyword evidence="4" id="KW-0813">Transport</keyword>
<evidence type="ECO:0000256" key="9">
    <source>
        <dbReference type="ARBA" id="ARBA00022753"/>
    </source>
</evidence>
<keyword evidence="5" id="KW-0963">Cytoplasm</keyword>
<dbReference type="Gene3D" id="1.20.5.340">
    <property type="match status" value="1"/>
</dbReference>
<evidence type="ECO:0000256" key="11">
    <source>
        <dbReference type="ARBA" id="ARBA00022833"/>
    </source>
</evidence>
<dbReference type="SUPFAM" id="SSF103652">
    <property type="entry name" value="G protein-binding domain"/>
    <property type="match status" value="2"/>
</dbReference>
<evidence type="ECO:0000256" key="8">
    <source>
        <dbReference type="ARBA" id="ARBA00022723"/>
    </source>
</evidence>
<dbReference type="Proteomes" id="UP000694941">
    <property type="component" value="Unplaced"/>
</dbReference>
<comment type="subcellular location">
    <subcellularLocation>
        <location evidence="2">Cytoplasm</location>
    </subcellularLocation>
    <subcellularLocation>
        <location evidence="1">Early endosome</location>
    </subcellularLocation>
</comment>
<keyword evidence="11" id="KW-0862">Zinc</keyword>
<dbReference type="InterPro" id="IPR015390">
    <property type="entry name" value="Rabaptin_Rab5-bd_dom"/>
</dbReference>
<evidence type="ECO:0000256" key="1">
    <source>
        <dbReference type="ARBA" id="ARBA00004412"/>
    </source>
</evidence>
<feature type="coiled-coil region" evidence="15">
    <location>
        <begin position="106"/>
        <end position="143"/>
    </location>
</feature>
<evidence type="ECO:0000313" key="19">
    <source>
        <dbReference type="RefSeq" id="XP_013780182.1"/>
    </source>
</evidence>
<evidence type="ECO:0000256" key="6">
    <source>
        <dbReference type="ARBA" id="ARBA00022553"/>
    </source>
</evidence>
<dbReference type="PROSITE" id="PS50178">
    <property type="entry name" value="ZF_FYVE"/>
    <property type="match status" value="1"/>
</dbReference>
<feature type="compositionally biased region" description="Low complexity" evidence="16">
    <location>
        <begin position="167"/>
        <end position="180"/>
    </location>
</feature>
<dbReference type="SUPFAM" id="SSF57903">
    <property type="entry name" value="FYVE/PHD zinc finger"/>
    <property type="match status" value="1"/>
</dbReference>
<keyword evidence="7" id="KW-0254">Endocytosis</keyword>
<feature type="coiled-coil region" evidence="15">
    <location>
        <begin position="350"/>
        <end position="441"/>
    </location>
</feature>
<keyword evidence="18" id="KW-1185">Reference proteome</keyword>
<dbReference type="InterPro" id="IPR017455">
    <property type="entry name" value="Znf_FYVE-rel"/>
</dbReference>
<name>A0ABM1BE70_LIMPO</name>
<keyword evidence="12" id="KW-0653">Protein transport</keyword>
<keyword evidence="9" id="KW-0967">Endosome</keyword>
<dbReference type="Gene3D" id="1.20.5.730">
    <property type="entry name" value="Single helix bin"/>
    <property type="match status" value="1"/>
</dbReference>
<dbReference type="PANTHER" id="PTHR31179:SF7">
    <property type="entry name" value="FYVE-TYPE DOMAIN-CONTAINING PROTEIN"/>
    <property type="match status" value="1"/>
</dbReference>
<dbReference type="Pfam" id="PF03528">
    <property type="entry name" value="Rabaptin"/>
    <property type="match status" value="1"/>
</dbReference>
<dbReference type="Gene3D" id="3.30.40.10">
    <property type="entry name" value="Zinc/RING finger domain, C3HC4 (zinc finger)"/>
    <property type="match status" value="1"/>
</dbReference>
<evidence type="ECO:0000256" key="2">
    <source>
        <dbReference type="ARBA" id="ARBA00004496"/>
    </source>
</evidence>